<keyword evidence="2" id="KW-1185">Reference proteome</keyword>
<dbReference type="Proteomes" id="UP001175000">
    <property type="component" value="Unassembled WGS sequence"/>
</dbReference>
<dbReference type="EMBL" id="JAULSU010000004">
    <property type="protein sequence ID" value="KAK0620138.1"/>
    <property type="molecule type" value="Genomic_DNA"/>
</dbReference>
<name>A0AA40C0J5_9PEZI</name>
<dbReference type="Gene3D" id="6.10.110.10">
    <property type="match status" value="1"/>
</dbReference>
<evidence type="ECO:0000313" key="1">
    <source>
        <dbReference type="EMBL" id="KAK0620138.1"/>
    </source>
</evidence>
<dbReference type="InterPro" id="IPR038213">
    <property type="entry name" value="IFI6/IFI27-like_sf"/>
</dbReference>
<comment type="caution">
    <text evidence="1">The sequence shown here is derived from an EMBL/GenBank/DDBJ whole genome shotgun (WGS) entry which is preliminary data.</text>
</comment>
<dbReference type="AlphaFoldDB" id="A0AA40C0J5"/>
<organism evidence="1 2">
    <name type="scientific">Immersiella caudata</name>
    <dbReference type="NCBI Taxonomy" id="314043"/>
    <lineage>
        <taxon>Eukaryota</taxon>
        <taxon>Fungi</taxon>
        <taxon>Dikarya</taxon>
        <taxon>Ascomycota</taxon>
        <taxon>Pezizomycotina</taxon>
        <taxon>Sordariomycetes</taxon>
        <taxon>Sordariomycetidae</taxon>
        <taxon>Sordariales</taxon>
        <taxon>Lasiosphaeriaceae</taxon>
        <taxon>Immersiella</taxon>
    </lineage>
</organism>
<evidence type="ECO:0000313" key="2">
    <source>
        <dbReference type="Proteomes" id="UP001175000"/>
    </source>
</evidence>
<sequence length="186" mass="17628">MIFLRHFQPNLALFKPPHGLYLPRLGFLSSVQDHHPKRKIMDSVARSAKALTPVISAAGTNAAQAVSPTMKKAAGVAIAGASVAAANPIAAACGVVALGGLTVVAAPAVLTAPVLSAVGFTSLGPAAGSIAAGVQGASTVAGGLFATLQSAAMGGYGAAAVAGAAQVAGGAVAAAGGAAAAVIAKK</sequence>
<gene>
    <name evidence="1" type="ORF">B0T14DRAFT_520659</name>
</gene>
<reference evidence="1" key="1">
    <citation type="submission" date="2023-06" db="EMBL/GenBank/DDBJ databases">
        <title>Genome-scale phylogeny and comparative genomics of the fungal order Sordariales.</title>
        <authorList>
            <consortium name="Lawrence Berkeley National Laboratory"/>
            <person name="Hensen N."/>
            <person name="Bonometti L."/>
            <person name="Westerberg I."/>
            <person name="Brannstrom I.O."/>
            <person name="Guillou S."/>
            <person name="Cros-Aarteil S."/>
            <person name="Calhoun S."/>
            <person name="Haridas S."/>
            <person name="Kuo A."/>
            <person name="Mondo S."/>
            <person name="Pangilinan J."/>
            <person name="Riley R."/>
            <person name="Labutti K."/>
            <person name="Andreopoulos B."/>
            <person name="Lipzen A."/>
            <person name="Chen C."/>
            <person name="Yanf M."/>
            <person name="Daum C."/>
            <person name="Ng V."/>
            <person name="Clum A."/>
            <person name="Steindorff A."/>
            <person name="Ohm R."/>
            <person name="Martin F."/>
            <person name="Silar P."/>
            <person name="Natvig D."/>
            <person name="Lalanne C."/>
            <person name="Gautier V."/>
            <person name="Ament-Velasquez S.L."/>
            <person name="Kruys A."/>
            <person name="Hutchinson M.I."/>
            <person name="Powell A.J."/>
            <person name="Barry K."/>
            <person name="Miller A.N."/>
            <person name="Grigoriev I.V."/>
            <person name="Debuchy R."/>
            <person name="Gladieux P."/>
            <person name="Thoren M.H."/>
            <person name="Johannesson H."/>
        </authorList>
    </citation>
    <scope>NUCLEOTIDE SEQUENCE</scope>
    <source>
        <strain evidence="1">CBS 606.72</strain>
    </source>
</reference>
<proteinExistence type="predicted"/>
<accession>A0AA40C0J5</accession>
<protein>
    <submittedName>
        <fullName evidence="1">Uncharacterized protein</fullName>
    </submittedName>
</protein>